<dbReference type="EMBL" id="WIXK01000007">
    <property type="protein sequence ID" value="MQY43755.1"/>
    <property type="molecule type" value="Genomic_DNA"/>
</dbReference>
<evidence type="ECO:0000313" key="3">
    <source>
        <dbReference type="Proteomes" id="UP000436694"/>
    </source>
</evidence>
<accession>A0A844AN01</accession>
<reference evidence="2 3" key="1">
    <citation type="submission" date="2019-10" db="EMBL/GenBank/DDBJ databases">
        <title>Epibacterium sp. nov., isolated from seawater.</title>
        <authorList>
            <person name="Zhang X."/>
            <person name="Li N."/>
        </authorList>
    </citation>
    <scope>NUCLEOTIDE SEQUENCE [LARGE SCALE GENOMIC DNA]</scope>
    <source>
        <strain evidence="2 3">SM1969</strain>
    </source>
</reference>
<dbReference type="AlphaFoldDB" id="A0A844AN01"/>
<protein>
    <submittedName>
        <fullName evidence="2">Rod shape-determining protein MreD</fullName>
    </submittedName>
</protein>
<name>A0A844AN01_9RHOB</name>
<keyword evidence="1" id="KW-1133">Transmembrane helix</keyword>
<evidence type="ECO:0000256" key="1">
    <source>
        <dbReference type="SAM" id="Phobius"/>
    </source>
</evidence>
<dbReference type="Proteomes" id="UP000436694">
    <property type="component" value="Unassembled WGS sequence"/>
</dbReference>
<organism evidence="2 3">
    <name type="scientific">Tritonibacter aquimaris</name>
    <dbReference type="NCBI Taxonomy" id="2663379"/>
    <lineage>
        <taxon>Bacteria</taxon>
        <taxon>Pseudomonadati</taxon>
        <taxon>Pseudomonadota</taxon>
        <taxon>Alphaproteobacteria</taxon>
        <taxon>Rhodobacterales</taxon>
        <taxon>Paracoccaceae</taxon>
        <taxon>Tritonibacter</taxon>
    </lineage>
</organism>
<sequence>MISEYRAKIWIMRAAFAAIALIVLFFQLLPLETTTRKWAPPDVIMVLAVVWSLRRPDYVPAPLLAAVLLLSDLLLQRPPGLQALLVIIACEFLKARVASHRDMAFAAEWLEAALIFAATTALYRSILSMTGVAQPSLTLSLIQMVMNIIAYPLLVGLSQSVLGVRKLTPVEADALGAR</sequence>
<proteinExistence type="predicted"/>
<feature type="transmembrane region" description="Helical" evidence="1">
    <location>
        <begin position="138"/>
        <end position="157"/>
    </location>
</feature>
<keyword evidence="3" id="KW-1185">Reference proteome</keyword>
<dbReference type="RefSeq" id="WP_153548644.1">
    <property type="nucleotide sequence ID" value="NZ_WIXK01000007.1"/>
</dbReference>
<gene>
    <name evidence="2" type="ORF">GG681_14010</name>
</gene>
<feature type="transmembrane region" description="Helical" evidence="1">
    <location>
        <begin position="103"/>
        <end position="126"/>
    </location>
</feature>
<keyword evidence="1" id="KW-0812">Transmembrane</keyword>
<comment type="caution">
    <text evidence="2">The sequence shown here is derived from an EMBL/GenBank/DDBJ whole genome shotgun (WGS) entry which is preliminary data.</text>
</comment>
<evidence type="ECO:0000313" key="2">
    <source>
        <dbReference type="EMBL" id="MQY43755.1"/>
    </source>
</evidence>
<keyword evidence="1" id="KW-0472">Membrane</keyword>